<keyword evidence="5 8" id="KW-0255">Endonuclease</keyword>
<dbReference type="GO" id="GO:0004222">
    <property type="term" value="F:metalloendopeptidase activity"/>
    <property type="evidence" value="ECO:0007669"/>
    <property type="project" value="InterPro"/>
</dbReference>
<keyword evidence="6 8" id="KW-0378">Hydrolase</keyword>
<feature type="binding site" evidence="8">
    <location>
        <position position="146"/>
    </location>
    <ligand>
        <name>Zn(2+)</name>
        <dbReference type="ChEBI" id="CHEBI:29105"/>
        <note>catalytic</note>
    </ligand>
</feature>
<dbReference type="GO" id="GO:0008270">
    <property type="term" value="F:zinc ion binding"/>
    <property type="evidence" value="ECO:0007669"/>
    <property type="project" value="UniProtKB-UniRule"/>
</dbReference>
<dbReference type="InterPro" id="IPR002036">
    <property type="entry name" value="YbeY"/>
</dbReference>
<dbReference type="PANTHER" id="PTHR46986:SF1">
    <property type="entry name" value="ENDORIBONUCLEASE YBEY, CHLOROPLASTIC"/>
    <property type="match status" value="1"/>
</dbReference>
<dbReference type="NCBIfam" id="TIGR00043">
    <property type="entry name" value="rRNA maturation RNase YbeY"/>
    <property type="match status" value="1"/>
</dbReference>
<protein>
    <recommendedName>
        <fullName evidence="8">Endoribonuclease YbeY</fullName>
        <ecNumber evidence="8">3.1.-.-</ecNumber>
    </recommendedName>
</protein>
<keyword evidence="4 8" id="KW-0479">Metal-binding</keyword>
<evidence type="ECO:0000256" key="2">
    <source>
        <dbReference type="ARBA" id="ARBA00022517"/>
    </source>
</evidence>
<keyword evidence="2 8" id="KW-0690">Ribosome biogenesis</keyword>
<comment type="cofactor">
    <cofactor evidence="8">
        <name>Zn(2+)</name>
        <dbReference type="ChEBI" id="CHEBI:29105"/>
    </cofactor>
    <text evidence="8">Binds 1 zinc ion.</text>
</comment>
<dbReference type="Gene3D" id="3.40.390.30">
    <property type="entry name" value="Metalloproteases ('zincins'), catalytic domain"/>
    <property type="match status" value="1"/>
</dbReference>
<name>A0A451B7W7_9GAMM</name>
<keyword evidence="8" id="KW-0963">Cytoplasm</keyword>
<dbReference type="GO" id="GO:0005737">
    <property type="term" value="C:cytoplasm"/>
    <property type="evidence" value="ECO:0007669"/>
    <property type="project" value="UniProtKB-SubCell"/>
</dbReference>
<dbReference type="GO" id="GO:0006364">
    <property type="term" value="P:rRNA processing"/>
    <property type="evidence" value="ECO:0007669"/>
    <property type="project" value="UniProtKB-UniRule"/>
</dbReference>
<dbReference type="PROSITE" id="PS01306">
    <property type="entry name" value="UPF0054"/>
    <property type="match status" value="1"/>
</dbReference>
<reference evidence="11" key="1">
    <citation type="submission" date="2019-02" db="EMBL/GenBank/DDBJ databases">
        <authorList>
            <person name="Gruber-Vodicka R. H."/>
            <person name="Seah K. B. B."/>
        </authorList>
    </citation>
    <scope>NUCLEOTIDE SEQUENCE</scope>
    <source>
        <strain evidence="9">BECK_BZ197</strain>
        <strain evidence="11">BECK_BZ198</strain>
        <strain evidence="10">BECK_BZ199</strain>
    </source>
</reference>
<dbReference type="PANTHER" id="PTHR46986">
    <property type="entry name" value="ENDORIBONUCLEASE YBEY, CHLOROPLASTIC"/>
    <property type="match status" value="1"/>
</dbReference>
<dbReference type="GO" id="GO:0004521">
    <property type="term" value="F:RNA endonuclease activity"/>
    <property type="evidence" value="ECO:0007669"/>
    <property type="project" value="UniProtKB-UniRule"/>
</dbReference>
<evidence type="ECO:0000256" key="3">
    <source>
        <dbReference type="ARBA" id="ARBA00022722"/>
    </source>
</evidence>
<dbReference type="AlphaFoldDB" id="A0A451B7W7"/>
<comment type="subcellular location">
    <subcellularLocation>
        <location evidence="8">Cytoplasm</location>
    </subcellularLocation>
</comment>
<dbReference type="EMBL" id="CAADGH010000004">
    <property type="protein sequence ID" value="VFK74398.1"/>
    <property type="molecule type" value="Genomic_DNA"/>
</dbReference>
<dbReference type="InterPro" id="IPR023091">
    <property type="entry name" value="MetalPrtase_cat_dom_sf_prd"/>
</dbReference>
<keyword evidence="3 8" id="KW-0540">Nuclease</keyword>
<sequence>MAIFMHSLQFPSDAKVVVDVQYASTQEFLPLQESICAWVSATFRLITNASSPVFSVNQQRSDDLGVELTVRIVDEEEGITLNRKYRGQEKATNVLSFPCDISTVLNFNLLGDIVICAPVVKREADTKYKKPYNAHWAHMVTHGTLHLLGYEHESTMEARHMESIETAVLAHLGFPDPYQDPD</sequence>
<evidence type="ECO:0000256" key="1">
    <source>
        <dbReference type="ARBA" id="ARBA00010875"/>
    </source>
</evidence>
<evidence type="ECO:0000256" key="4">
    <source>
        <dbReference type="ARBA" id="ARBA00022723"/>
    </source>
</evidence>
<dbReference type="EMBL" id="CAADFQ010000004">
    <property type="protein sequence ID" value="VFK27709.1"/>
    <property type="molecule type" value="Genomic_DNA"/>
</dbReference>
<evidence type="ECO:0000256" key="6">
    <source>
        <dbReference type="ARBA" id="ARBA00022801"/>
    </source>
</evidence>
<comment type="function">
    <text evidence="8">Single strand-specific metallo-endoribonuclease involved in late-stage 70S ribosome quality control and in maturation of the 3' terminus of the 16S rRNA.</text>
</comment>
<evidence type="ECO:0000313" key="11">
    <source>
        <dbReference type="EMBL" id="VFK74398.1"/>
    </source>
</evidence>
<dbReference type="EMBL" id="CAADFO010000001">
    <property type="protein sequence ID" value="VFK22102.1"/>
    <property type="molecule type" value="Genomic_DNA"/>
</dbReference>
<accession>A0A451B7W7</accession>
<keyword evidence="7 8" id="KW-0862">Zinc</keyword>
<comment type="similarity">
    <text evidence="1 8">Belongs to the endoribonuclease YbeY family.</text>
</comment>
<feature type="binding site" evidence="8">
    <location>
        <position position="142"/>
    </location>
    <ligand>
        <name>Zn(2+)</name>
        <dbReference type="ChEBI" id="CHEBI:29105"/>
        <note>catalytic</note>
    </ligand>
</feature>
<dbReference type="InterPro" id="IPR020549">
    <property type="entry name" value="YbeY_CS"/>
</dbReference>
<organism evidence="11">
    <name type="scientific">Candidatus Kentrum sp. MB</name>
    <dbReference type="NCBI Taxonomy" id="2138164"/>
    <lineage>
        <taxon>Bacteria</taxon>
        <taxon>Pseudomonadati</taxon>
        <taxon>Pseudomonadota</taxon>
        <taxon>Gammaproteobacteria</taxon>
        <taxon>Candidatus Kentrum</taxon>
    </lineage>
</organism>
<proteinExistence type="inferred from homology"/>
<evidence type="ECO:0000256" key="7">
    <source>
        <dbReference type="ARBA" id="ARBA00022833"/>
    </source>
</evidence>
<dbReference type="HAMAP" id="MF_00009">
    <property type="entry name" value="Endoribonucl_YbeY"/>
    <property type="match status" value="1"/>
</dbReference>
<evidence type="ECO:0000256" key="5">
    <source>
        <dbReference type="ARBA" id="ARBA00022759"/>
    </source>
</evidence>
<dbReference type="SUPFAM" id="SSF55486">
    <property type="entry name" value="Metalloproteases ('zincins'), catalytic domain"/>
    <property type="match status" value="1"/>
</dbReference>
<dbReference type="EC" id="3.1.-.-" evidence="8"/>
<gene>
    <name evidence="8" type="primary">ybeY</name>
    <name evidence="9" type="ORF">BECKMB1821G_GA0114241_100144</name>
    <name evidence="11" type="ORF">BECKMB1821H_GA0114242_100446</name>
    <name evidence="10" type="ORF">BECKMB1821I_GA0114274_100446</name>
</gene>
<evidence type="ECO:0000256" key="8">
    <source>
        <dbReference type="HAMAP-Rule" id="MF_00009"/>
    </source>
</evidence>
<evidence type="ECO:0000313" key="10">
    <source>
        <dbReference type="EMBL" id="VFK27709.1"/>
    </source>
</evidence>
<dbReference type="Pfam" id="PF02130">
    <property type="entry name" value="YbeY"/>
    <property type="match status" value="1"/>
</dbReference>
<feature type="binding site" evidence="8">
    <location>
        <position position="152"/>
    </location>
    <ligand>
        <name>Zn(2+)</name>
        <dbReference type="ChEBI" id="CHEBI:29105"/>
        <note>catalytic</note>
    </ligand>
</feature>
<evidence type="ECO:0000313" key="9">
    <source>
        <dbReference type="EMBL" id="VFK22102.1"/>
    </source>
</evidence>
<keyword evidence="8" id="KW-0698">rRNA processing</keyword>